<reference evidence="2 3" key="1">
    <citation type="submission" date="2013-04" db="EMBL/GenBank/DDBJ databases">
        <title>The Genome Sequence of Treponema medium ATCC 700293.</title>
        <authorList>
            <consortium name="The Broad Institute Genomics Platform"/>
            <person name="Earl A."/>
            <person name="Ward D."/>
            <person name="Feldgarden M."/>
            <person name="Gevers D."/>
            <person name="Leonetti C."/>
            <person name="Blanton J.M."/>
            <person name="Dewhirst F.E."/>
            <person name="Izard J."/>
            <person name="Walker B."/>
            <person name="Young S."/>
            <person name="Zeng Q."/>
            <person name="Gargeya S."/>
            <person name="Fitzgerald M."/>
            <person name="Haas B."/>
            <person name="Abouelleil A."/>
            <person name="Allen A.W."/>
            <person name="Alvarado L."/>
            <person name="Arachchi H.M."/>
            <person name="Berlin A.M."/>
            <person name="Chapman S.B."/>
            <person name="Gainer-Dewar J."/>
            <person name="Goldberg J."/>
            <person name="Griggs A."/>
            <person name="Gujja S."/>
            <person name="Hansen M."/>
            <person name="Howarth C."/>
            <person name="Imamovic A."/>
            <person name="Ireland A."/>
            <person name="Larimer J."/>
            <person name="McCowan C."/>
            <person name="Murphy C."/>
            <person name="Pearson M."/>
            <person name="Poon T.W."/>
            <person name="Priest M."/>
            <person name="Roberts A."/>
            <person name="Saif S."/>
            <person name="Shea T."/>
            <person name="Sisk P."/>
            <person name="Sykes S."/>
            <person name="Wortman J."/>
            <person name="Nusbaum C."/>
            <person name="Birren B."/>
        </authorList>
    </citation>
    <scope>NUCLEOTIDE SEQUENCE [LARGE SCALE GENOMIC DNA]</scope>
    <source>
        <strain evidence="2 3">ATCC 700293</strain>
    </source>
</reference>
<evidence type="ECO:0000313" key="3">
    <source>
        <dbReference type="Proteomes" id="UP000014634"/>
    </source>
</evidence>
<gene>
    <name evidence="2" type="ORF">HMPREF9195_01198</name>
</gene>
<proteinExistence type="predicted"/>
<dbReference type="RefSeq" id="WP_016523151.1">
    <property type="nucleotide sequence ID" value="NZ_KE332517.1"/>
</dbReference>
<organism evidence="2 3">
    <name type="scientific">Treponema medium ATCC 700293</name>
    <dbReference type="NCBI Taxonomy" id="1125700"/>
    <lineage>
        <taxon>Bacteria</taxon>
        <taxon>Pseudomonadati</taxon>
        <taxon>Spirochaetota</taxon>
        <taxon>Spirochaetia</taxon>
        <taxon>Spirochaetales</taxon>
        <taxon>Treponemataceae</taxon>
        <taxon>Treponema</taxon>
    </lineage>
</organism>
<dbReference type="EMBL" id="ATFE01000008">
    <property type="protein sequence ID" value="EPF28956.1"/>
    <property type="molecule type" value="Genomic_DNA"/>
</dbReference>
<evidence type="ECO:0000313" key="2">
    <source>
        <dbReference type="EMBL" id="EPF28956.1"/>
    </source>
</evidence>
<feature type="region of interest" description="Disordered" evidence="1">
    <location>
        <begin position="519"/>
        <end position="540"/>
    </location>
</feature>
<comment type="caution">
    <text evidence="2">The sequence shown here is derived from an EMBL/GenBank/DDBJ whole genome shotgun (WGS) entry which is preliminary data.</text>
</comment>
<sequence length="1565" mass="184711">MNDLLKEIICDLYTYIKEGELIKNGTRYTVDTIIAPLEPELWGYYKELYGENSLTNNHFRIDTEEKRKKAADVKPKKVPLDDSAFFAEIAQLWIIAKTLGGYSNDYIVDISFCIDDILCKLLEHRLSRKVPYKERTVQLVFDVLETLKGDASAFYREHTRLLCFFQFYRDDINRFFTLLNNLIVNRAYRDSFVRNVGNEKEIDAAKFLPVELNAEDARDMLKLFVRRNDRPISLSDHKAYNDPSRYYIYKVEAVAWLFNDYFGFEQKEKNLAIFKGVFSISKIDEYKRYFEDAFESLEDKITEFPALTLLLERASRYLTFNELQQYFPCIHESEISHDADIYRSLKVVQIKNGAQYSRFEAILLNTLPNICFKYDVEDSRPFSNKRMMLLQAMFLGALWELLWTQSYITSGENSEQQKWKKLLDILFRSFSPKSSAAEYAAEVLNRLIELCCIKTEMLFDTVDFTALNKSSYFKSNEALLHLYYSVTHFLTNKKYSLLEQLDFTAEMQRRILPLFPKDEKKKKRDKRRKNDSQKEKEKDAFSKNREFLKQLDCGISFQYFRQPVIPFGDAWSNEVCLMRSNFAFKLWFDSEREYEDLSRLEQSAKDERQEEINRNLNKSCIENHFFYSADRNMETHFSLHHSVAAVLEKPKRLLYALYDIKQYLERIKEQQPPDSIAVPFLQQKLEHIFSTICLVLFPDSSNKSWDAVFDSKGNISMDDDVIQFDLFKDFGKEFYITVKNFLEVMFTGQSDWMEKMDFELLTYLIYITLHLVQLDADRTDDIPLIFNCTEDDQKRWQKTVDFVKACQKNRYSSQLRSLLQHPYSVFNYQLSDNIQSKNMKQWQALPQSAIIHLYNGDFEKLPQYVRNMHGIIDDAKQLLELKSIGTSHSIIRENYKKIIAERWNGFARKKFRKTWLDLRSLGSNDYSYGFSFHNNGVCDESHQKLIEIDTFKQKVFYVWCYHVKCQIALAFSDDGLRIDVFLGVKSKKNLTPIYSATADCDSLERNFFGANEPLKIIFEIMQEYLSPERSPFRANSYSYRNSEEYECIKKLRERKSKTDDMLKILCRNIVQECSTDFFKNDVSFGIAVKSKKIAELCKELNECFSLLRQKEENWGKPNWYCMEVSKKPYDLENYPKDQILVSSGSTTDYPEIQFGIVLSDDDMQMEVYFDFYRTGQEALFTLPVSEYKQFCDFAYAAHNYVKERMLTYQSTEQEVAELKAFHTEVFKYCIEKITEQRKEDFELIPHKSGGIRRICPIIGKPSENNTPLDKLYNLLDPNASKDKFYSFSLNLKGSYCGISTTDKPEEITVPEKPRCVSYSFIIENKDEKTIDDWRAFHIYTDVLLKDNNTELELCLFFDEWDEENNKIYDRSFTIPLAQYTLLPKFLYALYEYWTFNSNTYYEIIEKKSEENSYPHTWKERKPRIKEIAKIFTETAQKIFGKDAKTESLTLPPQAFKERMEALEDPEWQIGSSYSEIIRVNDIPQLVLSTGIDAVHIQLAITFNDLLTELEVYLDKKTDPDEKPLFVLNSTDYRLLASFFAELKVHQVEDMFACKKKLDEHRATLK</sequence>
<feature type="compositionally biased region" description="Basic and acidic residues" evidence="1">
    <location>
        <begin position="528"/>
        <end position="540"/>
    </location>
</feature>
<dbReference type="Proteomes" id="UP000014634">
    <property type="component" value="Unassembled WGS sequence"/>
</dbReference>
<accession>A0AA87TGL0</accession>
<evidence type="ECO:0000256" key="1">
    <source>
        <dbReference type="SAM" id="MobiDB-lite"/>
    </source>
</evidence>
<protein>
    <submittedName>
        <fullName evidence="2">Uncharacterized protein</fullName>
    </submittedName>
</protein>
<name>A0AA87TGL0_TREMD</name>